<proteinExistence type="predicted"/>
<name>A0ABQ3A675_9ACTN</name>
<reference evidence="2" key="1">
    <citation type="journal article" date="2019" name="Int. J. Syst. Evol. Microbiol.">
        <title>The Global Catalogue of Microorganisms (GCM) 10K type strain sequencing project: providing services to taxonomists for standard genome sequencing and annotation.</title>
        <authorList>
            <consortium name="The Broad Institute Genomics Platform"/>
            <consortium name="The Broad Institute Genome Sequencing Center for Infectious Disease"/>
            <person name="Wu L."/>
            <person name="Ma J."/>
        </authorList>
    </citation>
    <scope>NUCLEOTIDE SEQUENCE [LARGE SCALE GENOMIC DNA]</scope>
    <source>
        <strain evidence="2">JCM 4957</strain>
    </source>
</reference>
<accession>A0ABQ3A675</accession>
<sequence>MSDDVALPPAAAAGVAEVVRPAEELQGPSLLVLHSIGIEAGMNIRVFLGQRLDLGTNIRPEH</sequence>
<organism evidence="1 2">
    <name type="scientific">Streptomyces djakartensis</name>
    <dbReference type="NCBI Taxonomy" id="68193"/>
    <lineage>
        <taxon>Bacteria</taxon>
        <taxon>Bacillati</taxon>
        <taxon>Actinomycetota</taxon>
        <taxon>Actinomycetes</taxon>
        <taxon>Kitasatosporales</taxon>
        <taxon>Streptomycetaceae</taxon>
        <taxon>Streptomyces</taxon>
    </lineage>
</organism>
<keyword evidence="2" id="KW-1185">Reference proteome</keyword>
<evidence type="ECO:0000313" key="1">
    <source>
        <dbReference type="EMBL" id="GGY37577.1"/>
    </source>
</evidence>
<gene>
    <name evidence="1" type="ORF">GCM10010384_50870</name>
</gene>
<evidence type="ECO:0000313" key="2">
    <source>
        <dbReference type="Proteomes" id="UP000653308"/>
    </source>
</evidence>
<dbReference type="EMBL" id="BMWE01000016">
    <property type="protein sequence ID" value="GGY37577.1"/>
    <property type="molecule type" value="Genomic_DNA"/>
</dbReference>
<comment type="caution">
    <text evidence="1">The sequence shown here is derived from an EMBL/GenBank/DDBJ whole genome shotgun (WGS) entry which is preliminary data.</text>
</comment>
<protein>
    <submittedName>
        <fullName evidence="1">Uncharacterized protein</fullName>
    </submittedName>
</protein>
<dbReference type="Proteomes" id="UP000653308">
    <property type="component" value="Unassembled WGS sequence"/>
</dbReference>